<evidence type="ECO:0000313" key="2">
    <source>
        <dbReference type="EMBL" id="MBW7466189.1"/>
    </source>
</evidence>
<gene>
    <name evidence="2" type="ORF">K0O23_03855</name>
</gene>
<organism evidence="2 3">
    <name type="scientific">Pontibacter aydingkolensis</name>
    <dbReference type="NCBI Taxonomy" id="1911536"/>
    <lineage>
        <taxon>Bacteria</taxon>
        <taxon>Pseudomonadati</taxon>
        <taxon>Bacteroidota</taxon>
        <taxon>Cytophagia</taxon>
        <taxon>Cytophagales</taxon>
        <taxon>Hymenobacteraceae</taxon>
        <taxon>Pontibacter</taxon>
    </lineage>
</organism>
<feature type="domain" description="Phage head morphogenesis" evidence="1">
    <location>
        <begin position="103"/>
        <end position="181"/>
    </location>
</feature>
<comment type="caution">
    <text evidence="2">The sequence shown here is derived from an EMBL/GenBank/DDBJ whole genome shotgun (WGS) entry which is preliminary data.</text>
</comment>
<name>A0ABS7CQU8_9BACT</name>
<keyword evidence="3" id="KW-1185">Reference proteome</keyword>
<protein>
    <submittedName>
        <fullName evidence="2">Phage head morphogenesis protein</fullName>
    </submittedName>
</protein>
<dbReference type="Proteomes" id="UP000813018">
    <property type="component" value="Unassembled WGS sequence"/>
</dbReference>
<sequence length="250" mass="29997">MPSLTDWFKRIFEAKGKPTEMFDVNVFNSTYDHLNKAVKQNYVYKYSSDEKVVEALQKNVRIFSLFKTHKQQRDIAALLVGKNKIKDYDEFEREALKISLNYNRHWLKAEYNTAVEQARLVSYWQKIDAEKETFPYLQYITRDDGNVRHQHQQWDRKILPVDHAWWNTHYPTNGFNCRCTVRQLTEGDAKRLGISKEKNRETYKGEFNFNCGKTQQIFGEYHSYFQDLPDETVKLLKEYAENTSMTEERW</sequence>
<accession>A0ABS7CQU8</accession>
<dbReference type="Pfam" id="PF04233">
    <property type="entry name" value="Phage_Mu_F"/>
    <property type="match status" value="1"/>
</dbReference>
<proteinExistence type="predicted"/>
<evidence type="ECO:0000259" key="1">
    <source>
        <dbReference type="Pfam" id="PF04233"/>
    </source>
</evidence>
<evidence type="ECO:0000313" key="3">
    <source>
        <dbReference type="Proteomes" id="UP000813018"/>
    </source>
</evidence>
<dbReference type="EMBL" id="JAHYXK010000002">
    <property type="protein sequence ID" value="MBW7466189.1"/>
    <property type="molecule type" value="Genomic_DNA"/>
</dbReference>
<dbReference type="RefSeq" id="WP_219876068.1">
    <property type="nucleotide sequence ID" value="NZ_JAHYXK010000002.1"/>
</dbReference>
<dbReference type="InterPro" id="IPR006528">
    <property type="entry name" value="Phage_head_morphogenesis_dom"/>
</dbReference>
<reference evidence="2 3" key="1">
    <citation type="journal article" date="2016" name="Int. J. Syst. Evol. Microbiol.">
        <title>Pontibacter aydingkolensis sp. nov., isolated from soil of a salt lake.</title>
        <authorList>
            <person name="Osman G."/>
            <person name="Zhang T."/>
            <person name="Lou K."/>
            <person name="Gao Y."/>
            <person name="Chang W."/>
            <person name="Lin Q."/>
            <person name="Yang H.M."/>
            <person name="Huo X.D."/>
            <person name="Wang N."/>
        </authorList>
    </citation>
    <scope>NUCLEOTIDE SEQUENCE [LARGE SCALE GENOMIC DNA]</scope>
    <source>
        <strain evidence="2 3">KACC 19255</strain>
    </source>
</reference>